<evidence type="ECO:0000256" key="3">
    <source>
        <dbReference type="ARBA" id="ARBA00022801"/>
    </source>
</evidence>
<protein>
    <submittedName>
        <fullName evidence="6">NUDIX hydrolase</fullName>
    </submittedName>
</protein>
<dbReference type="GO" id="GO:0016787">
    <property type="term" value="F:hydrolase activity"/>
    <property type="evidence" value="ECO:0007669"/>
    <property type="project" value="UniProtKB-KW"/>
</dbReference>
<dbReference type="RefSeq" id="WP_117230769.1">
    <property type="nucleotide sequence ID" value="NZ_CP061725.1"/>
</dbReference>
<dbReference type="Gene3D" id="3.90.79.10">
    <property type="entry name" value="Nucleoside Triphosphate Pyrophosphohydrolase"/>
    <property type="match status" value="1"/>
</dbReference>
<evidence type="ECO:0000259" key="5">
    <source>
        <dbReference type="PROSITE" id="PS51462"/>
    </source>
</evidence>
<dbReference type="PROSITE" id="PS00893">
    <property type="entry name" value="NUDIX_BOX"/>
    <property type="match status" value="1"/>
</dbReference>
<feature type="domain" description="Nudix hydrolase" evidence="5">
    <location>
        <begin position="37"/>
        <end position="172"/>
    </location>
</feature>
<evidence type="ECO:0000313" key="7">
    <source>
        <dbReference type="Proteomes" id="UP000262621"/>
    </source>
</evidence>
<organism evidence="6 7">
    <name type="scientific">Micromonospora craniellae</name>
    <dbReference type="NCBI Taxonomy" id="2294034"/>
    <lineage>
        <taxon>Bacteria</taxon>
        <taxon>Bacillati</taxon>
        <taxon>Actinomycetota</taxon>
        <taxon>Actinomycetes</taxon>
        <taxon>Micromonosporales</taxon>
        <taxon>Micromonosporaceae</taxon>
        <taxon>Micromonospora</taxon>
    </lineage>
</organism>
<dbReference type="Proteomes" id="UP000262621">
    <property type="component" value="Unassembled WGS sequence"/>
</dbReference>
<dbReference type="InterPro" id="IPR000086">
    <property type="entry name" value="NUDIX_hydrolase_dom"/>
</dbReference>
<dbReference type="InterPro" id="IPR020084">
    <property type="entry name" value="NUDIX_hydrolase_CS"/>
</dbReference>
<dbReference type="EMBL" id="QVFU01000051">
    <property type="protein sequence ID" value="RFS43630.1"/>
    <property type="molecule type" value="Genomic_DNA"/>
</dbReference>
<comment type="cofactor">
    <cofactor evidence="1">
        <name>Mg(2+)</name>
        <dbReference type="ChEBI" id="CHEBI:18420"/>
    </cofactor>
</comment>
<comment type="caution">
    <text evidence="6">The sequence shown here is derived from an EMBL/GenBank/DDBJ whole genome shotgun (WGS) entry which is preliminary data.</text>
</comment>
<sequence>MRWIIHSERDLYRDQWVHVASADVELPDGRHLDHRIIRTAAPGAGLAVVSDNKVLLIWRHRFITDTWGWEIPHGSIRPGEDPADAALREAEEETGWRPERPIQPLVYSQPSPGLMTSEHHIFKANAAVYIGPPKDGFESDKVEWVPLADIPELIIKKQIVAGTTLVALLFLLAHRPTAG</sequence>
<keyword evidence="3 4" id="KW-0378">Hydrolase</keyword>
<dbReference type="InterPro" id="IPR015797">
    <property type="entry name" value="NUDIX_hydrolase-like_dom_sf"/>
</dbReference>
<gene>
    <name evidence="6" type="ORF">D0Q02_26820</name>
</gene>
<proteinExistence type="inferred from homology"/>
<evidence type="ECO:0000256" key="1">
    <source>
        <dbReference type="ARBA" id="ARBA00001946"/>
    </source>
</evidence>
<evidence type="ECO:0000256" key="4">
    <source>
        <dbReference type="RuleBase" id="RU003476"/>
    </source>
</evidence>
<evidence type="ECO:0000256" key="2">
    <source>
        <dbReference type="ARBA" id="ARBA00005582"/>
    </source>
</evidence>
<comment type="similarity">
    <text evidence="2 4">Belongs to the Nudix hydrolase family.</text>
</comment>
<dbReference type="PANTHER" id="PTHR43046:SF2">
    <property type="entry name" value="8-OXO-DGTP DIPHOSPHATASE-RELATED"/>
    <property type="match status" value="1"/>
</dbReference>
<name>A0A372FSY2_9ACTN</name>
<dbReference type="PRINTS" id="PR00502">
    <property type="entry name" value="NUDIXFAMILY"/>
</dbReference>
<dbReference type="AlphaFoldDB" id="A0A372FSY2"/>
<dbReference type="OrthoDB" id="177518at2"/>
<keyword evidence="7" id="KW-1185">Reference proteome</keyword>
<reference evidence="6 7" key="1">
    <citation type="submission" date="2018-08" db="EMBL/GenBank/DDBJ databases">
        <title>Verrucosispora craniellae sp. nov., isolated from a marine sponge in the South China Sea.</title>
        <authorList>
            <person name="Li L."/>
            <person name="Lin H.W."/>
        </authorList>
    </citation>
    <scope>NUCLEOTIDE SEQUENCE [LARGE SCALE GENOMIC DNA]</scope>
    <source>
        <strain evidence="6 7">LHW63014</strain>
    </source>
</reference>
<dbReference type="InterPro" id="IPR020476">
    <property type="entry name" value="Nudix_hydrolase"/>
</dbReference>
<dbReference type="PROSITE" id="PS51462">
    <property type="entry name" value="NUDIX"/>
    <property type="match status" value="1"/>
</dbReference>
<accession>A0A372FSY2</accession>
<dbReference type="CDD" id="cd03424">
    <property type="entry name" value="NUDIX_ADPRase_Nudt5_UGPPase_Nudt14"/>
    <property type="match status" value="1"/>
</dbReference>
<dbReference type="Pfam" id="PF00293">
    <property type="entry name" value="NUDIX"/>
    <property type="match status" value="1"/>
</dbReference>
<dbReference type="PANTHER" id="PTHR43046">
    <property type="entry name" value="GDP-MANNOSE MANNOSYL HYDROLASE"/>
    <property type="match status" value="1"/>
</dbReference>
<evidence type="ECO:0000313" key="6">
    <source>
        <dbReference type="EMBL" id="RFS43630.1"/>
    </source>
</evidence>
<dbReference type="SUPFAM" id="SSF55811">
    <property type="entry name" value="Nudix"/>
    <property type="match status" value="1"/>
</dbReference>